<evidence type="ECO:0000313" key="2">
    <source>
        <dbReference type="EMBL" id="KAF4348118.1"/>
    </source>
</evidence>
<proteinExistence type="predicted"/>
<keyword evidence="3" id="KW-1185">Reference proteome</keyword>
<evidence type="ECO:0000256" key="1">
    <source>
        <dbReference type="SAM" id="MobiDB-lite"/>
    </source>
</evidence>
<dbReference type="PANTHER" id="PTHR35117:SF1">
    <property type="entry name" value="MYOSIN-M HEAVY PROTEIN"/>
    <property type="match status" value="1"/>
</dbReference>
<dbReference type="AlphaFoldDB" id="A0A7J6DPW7"/>
<feature type="region of interest" description="Disordered" evidence="1">
    <location>
        <begin position="145"/>
        <end position="221"/>
    </location>
</feature>
<evidence type="ECO:0000313" key="3">
    <source>
        <dbReference type="Proteomes" id="UP000583929"/>
    </source>
</evidence>
<feature type="compositionally biased region" description="Polar residues" evidence="1">
    <location>
        <begin position="319"/>
        <end position="338"/>
    </location>
</feature>
<dbReference type="EMBL" id="JAATIQ010000728">
    <property type="protein sequence ID" value="KAF4348118.1"/>
    <property type="molecule type" value="Genomic_DNA"/>
</dbReference>
<dbReference type="PANTHER" id="PTHR35117">
    <property type="entry name" value="MYOSIN-M HEAVY PROTEIN"/>
    <property type="match status" value="1"/>
</dbReference>
<feature type="compositionally biased region" description="Polar residues" evidence="1">
    <location>
        <begin position="153"/>
        <end position="172"/>
    </location>
</feature>
<organism evidence="2 3">
    <name type="scientific">Cannabis sativa</name>
    <name type="common">Hemp</name>
    <name type="synonym">Marijuana</name>
    <dbReference type="NCBI Taxonomy" id="3483"/>
    <lineage>
        <taxon>Eukaryota</taxon>
        <taxon>Viridiplantae</taxon>
        <taxon>Streptophyta</taxon>
        <taxon>Embryophyta</taxon>
        <taxon>Tracheophyta</taxon>
        <taxon>Spermatophyta</taxon>
        <taxon>Magnoliopsida</taxon>
        <taxon>eudicotyledons</taxon>
        <taxon>Gunneridae</taxon>
        <taxon>Pentapetalae</taxon>
        <taxon>rosids</taxon>
        <taxon>fabids</taxon>
        <taxon>Rosales</taxon>
        <taxon>Cannabaceae</taxon>
        <taxon>Cannabis</taxon>
    </lineage>
</organism>
<dbReference type="Proteomes" id="UP000583929">
    <property type="component" value="Unassembled WGS sequence"/>
</dbReference>
<accession>A0A7J6DPW7</accession>
<gene>
    <name evidence="2" type="ORF">G4B88_008806</name>
</gene>
<reference evidence="2 3" key="1">
    <citation type="journal article" date="2020" name="bioRxiv">
        <title>Sequence and annotation of 42 cannabis genomes reveals extensive copy number variation in cannabinoid synthesis and pathogen resistance genes.</title>
        <authorList>
            <person name="Mckernan K.J."/>
            <person name="Helbert Y."/>
            <person name="Kane L.T."/>
            <person name="Ebling H."/>
            <person name="Zhang L."/>
            <person name="Liu B."/>
            <person name="Eaton Z."/>
            <person name="Mclaughlin S."/>
            <person name="Kingan S."/>
            <person name="Baybayan P."/>
            <person name="Concepcion G."/>
            <person name="Jordan M."/>
            <person name="Riva A."/>
            <person name="Barbazuk W."/>
            <person name="Harkins T."/>
        </authorList>
    </citation>
    <scope>NUCLEOTIDE SEQUENCE [LARGE SCALE GENOMIC DNA]</scope>
    <source>
        <strain evidence="3">cv. Jamaican Lion 4</strain>
        <tissue evidence="2">Leaf</tissue>
    </source>
</reference>
<name>A0A7J6DPW7_CANSA</name>
<feature type="region of interest" description="Disordered" evidence="1">
    <location>
        <begin position="247"/>
        <end position="282"/>
    </location>
</feature>
<feature type="compositionally biased region" description="Polar residues" evidence="1">
    <location>
        <begin position="207"/>
        <end position="221"/>
    </location>
</feature>
<evidence type="ECO:0008006" key="4">
    <source>
        <dbReference type="Google" id="ProtNLM"/>
    </source>
</evidence>
<feature type="region of interest" description="Disordered" evidence="1">
    <location>
        <begin position="319"/>
        <end position="355"/>
    </location>
</feature>
<sequence length="491" mass="52846">MSRQPRVKKKSSTDIGTGDVTPKQIAFIVDRYLFDNNFSQTRSLFRTEAASLIAQSPSQEATKGILGLGQIINEYISLKAQKLMVDQERARLEQDKFRVQTLLQSMQNAMTVYSATGSSSTPAAIVSAAHKPAIMASRLQSVSGSQAGFPLHNNPTVQSMSMPSNTNAQPTNNKRKNAKVVSNVPPPAGKRSRSKFSAPEKVPQHGSAVNSQENTQAPSSAVETSPNICAASGSNVVKCLFNQPSFSIPTNTSVPKTPPRANSSQSDKSTSPLDVSKCSNASTPADLTPTRCTVISSSKRVTLSPCKQMAFYMEKNQCISTSSPSKTNSKRQTTSNNPRRLDFSDSDPLVNLGSDEPIVEQASTSESEKEIDLFDIDLPNFDVMGDDFSFTEMLGAFDFDCGEMDYSCQPPIGASMDTISGSSPESMCGYMGPNQVISEFSSVTEVLSQQDMSMQGPDSTTALKSVTRCIKIISPVKSRGSSMDQNCTSTN</sequence>
<protein>
    <recommendedName>
        <fullName evidence="4">LisH domain-containing protein</fullName>
    </recommendedName>
</protein>
<comment type="caution">
    <text evidence="2">The sequence shown here is derived from an EMBL/GenBank/DDBJ whole genome shotgun (WGS) entry which is preliminary data.</text>
</comment>